<gene>
    <name evidence="3" type="primary">btsR_19</name>
    <name evidence="3" type="ORF">SDC9_81984</name>
</gene>
<sequence>MKLSALIIDDEKPARDIIASYAAQRNDIDIAGECQNGFEAIKMINEVRPDLIFLDIQMPKVDGFELLEVLDYRPAVIFCTAYDHYAVQAFEKSAVDYLMKPFSEKRFNEAVDKLIMQKKQTISLPESVITEAENLRMESGERLSRVVARLGSNLHVIQVDDIRFIESQDDYVLIHCSKGDFLKEKTMNYFEKNLPADFLRIHRSYIVNIHCIDRVELYEKDTHLVTLKTGEKLRASREGYKKLRSLI</sequence>
<dbReference type="PANTHER" id="PTHR37299:SF1">
    <property type="entry name" value="STAGE 0 SPORULATION PROTEIN A HOMOLOG"/>
    <property type="match status" value="1"/>
</dbReference>
<dbReference type="Pfam" id="PF04397">
    <property type="entry name" value="LytTR"/>
    <property type="match status" value="1"/>
</dbReference>
<dbReference type="InterPro" id="IPR007492">
    <property type="entry name" value="LytTR_DNA-bd_dom"/>
</dbReference>
<dbReference type="Gene3D" id="3.40.50.2300">
    <property type="match status" value="1"/>
</dbReference>
<dbReference type="SMART" id="SM00850">
    <property type="entry name" value="LytTR"/>
    <property type="match status" value="1"/>
</dbReference>
<dbReference type="SMART" id="SM00448">
    <property type="entry name" value="REC"/>
    <property type="match status" value="1"/>
</dbReference>
<evidence type="ECO:0000259" key="1">
    <source>
        <dbReference type="PROSITE" id="PS50110"/>
    </source>
</evidence>
<dbReference type="EMBL" id="VSSQ01007272">
    <property type="protein sequence ID" value="MPM35393.1"/>
    <property type="molecule type" value="Genomic_DNA"/>
</dbReference>
<organism evidence="3">
    <name type="scientific">bioreactor metagenome</name>
    <dbReference type="NCBI Taxonomy" id="1076179"/>
    <lineage>
        <taxon>unclassified sequences</taxon>
        <taxon>metagenomes</taxon>
        <taxon>ecological metagenomes</taxon>
    </lineage>
</organism>
<comment type="caution">
    <text evidence="3">The sequence shown here is derived from an EMBL/GenBank/DDBJ whole genome shotgun (WGS) entry which is preliminary data.</text>
</comment>
<protein>
    <submittedName>
        <fullName evidence="3">Transcriptional regulatory protein BtsR</fullName>
    </submittedName>
</protein>
<name>A0A644Z9L5_9ZZZZ</name>
<dbReference type="PANTHER" id="PTHR37299">
    <property type="entry name" value="TRANSCRIPTIONAL REGULATOR-RELATED"/>
    <property type="match status" value="1"/>
</dbReference>
<proteinExistence type="predicted"/>
<accession>A0A644Z9L5</accession>
<dbReference type="PROSITE" id="PS50110">
    <property type="entry name" value="RESPONSE_REGULATORY"/>
    <property type="match status" value="1"/>
</dbReference>
<dbReference type="InterPro" id="IPR011006">
    <property type="entry name" value="CheY-like_superfamily"/>
</dbReference>
<dbReference type="Gene3D" id="2.40.50.1020">
    <property type="entry name" value="LytTr DNA-binding domain"/>
    <property type="match status" value="1"/>
</dbReference>
<evidence type="ECO:0000313" key="3">
    <source>
        <dbReference type="EMBL" id="MPM35393.1"/>
    </source>
</evidence>
<dbReference type="GO" id="GO:0000156">
    <property type="term" value="F:phosphorelay response regulator activity"/>
    <property type="evidence" value="ECO:0007669"/>
    <property type="project" value="InterPro"/>
</dbReference>
<dbReference type="InterPro" id="IPR001789">
    <property type="entry name" value="Sig_transdc_resp-reg_receiver"/>
</dbReference>
<dbReference type="Pfam" id="PF00072">
    <property type="entry name" value="Response_reg"/>
    <property type="match status" value="1"/>
</dbReference>
<feature type="domain" description="Response regulatory" evidence="1">
    <location>
        <begin position="4"/>
        <end position="115"/>
    </location>
</feature>
<dbReference type="PROSITE" id="PS50930">
    <property type="entry name" value="HTH_LYTTR"/>
    <property type="match status" value="1"/>
</dbReference>
<dbReference type="AlphaFoldDB" id="A0A644Z9L5"/>
<reference evidence="3" key="1">
    <citation type="submission" date="2019-08" db="EMBL/GenBank/DDBJ databases">
        <authorList>
            <person name="Kucharzyk K."/>
            <person name="Murdoch R.W."/>
            <person name="Higgins S."/>
            <person name="Loffler F."/>
        </authorList>
    </citation>
    <scope>NUCLEOTIDE SEQUENCE</scope>
</reference>
<dbReference type="SUPFAM" id="SSF52172">
    <property type="entry name" value="CheY-like"/>
    <property type="match status" value="1"/>
</dbReference>
<evidence type="ECO:0000259" key="2">
    <source>
        <dbReference type="PROSITE" id="PS50930"/>
    </source>
</evidence>
<dbReference type="GO" id="GO:0003677">
    <property type="term" value="F:DNA binding"/>
    <property type="evidence" value="ECO:0007669"/>
    <property type="project" value="InterPro"/>
</dbReference>
<dbReference type="InterPro" id="IPR046947">
    <property type="entry name" value="LytR-like"/>
</dbReference>
<feature type="domain" description="HTH LytTR-type" evidence="2">
    <location>
        <begin position="150"/>
        <end position="247"/>
    </location>
</feature>